<name>A0A2Z6DV25_HYDTE</name>
<evidence type="ECO:0000256" key="1">
    <source>
        <dbReference type="ARBA" id="ARBA00004496"/>
    </source>
</evidence>
<dbReference type="GO" id="GO:0004518">
    <property type="term" value="F:nuclease activity"/>
    <property type="evidence" value="ECO:0007669"/>
    <property type="project" value="UniProtKB-KW"/>
</dbReference>
<evidence type="ECO:0000256" key="8">
    <source>
        <dbReference type="ARBA" id="ARBA00022771"/>
    </source>
</evidence>
<dbReference type="Gene3D" id="1.20.1580.10">
    <property type="entry name" value="ABC transporter ATPase like domain"/>
    <property type="match status" value="3"/>
</dbReference>
<evidence type="ECO:0000256" key="5">
    <source>
        <dbReference type="ARBA" id="ARBA00022741"/>
    </source>
</evidence>
<keyword evidence="4" id="KW-0677">Repeat</keyword>
<evidence type="ECO:0000256" key="14">
    <source>
        <dbReference type="ARBA" id="ARBA00038000"/>
    </source>
</evidence>
<dbReference type="Gene3D" id="3.40.50.300">
    <property type="entry name" value="P-loop containing nucleotide triphosphate hydrolases"/>
    <property type="match status" value="5"/>
</dbReference>
<dbReference type="InterPro" id="IPR041102">
    <property type="entry name" value="UvrA_inter"/>
</dbReference>
<evidence type="ECO:0000256" key="12">
    <source>
        <dbReference type="ARBA" id="ARBA00023125"/>
    </source>
</evidence>
<sequence>MIRVIGARQNNLKELTVTVPTGRLVAITGVSGAGKSSLALEILYAEGQRRYVETFSPYARQFFERLDPPDVDAVEGILPAVRIEAGGAVRTSRATVGTLTEIDDLLKVIWAQAATWRCPCCDCDAVRFADAHAVWSWCTEQFRTPDAGNVGEETENAGKNGRAAGERVAIAWPLLVPANWSPEAAWRGLAAQGFSRVLGATPHEKGAVWWVVSDRLRFHADERERFVAAVTAASARSDNGVVLIARWDAVAAWHASEGELPRHWEPPHDGVWFVSLTDPCCPRCGEAAPRATPALFSYNNPLGACPTCRGFGDLLEIDWDKVIPDPSRTLSDGAIRPWQSGESQQCQTELEQFARARGIPLDVPWEALPDAVRRWVIEGDPEWVSWEHSWPKHWYGVRRYFEWLESRSYKMHMRVLLSRYRSPRRCPACHGTRLTPAALAWRLAGTTIAAFREWAVRDARAFWETLPVATWPRGVRLAWEAARERLRYLDEVGLGYLTLARAARTLSGGELQRIRLTTALGVELTQTLFVLEEPTAGLHARDVDRVIAAMRRLVALGNTVVVIEHDPQVIAAADWVIDLGPGSGERGGSLVFAGPPSALAAHPTSRTGHYLRRWHERWAADRNAVASATHAAPPSCVPDAESPVRGKLSAPPAAVVESQTVPNGRAKPAAPTLTLSVRERHNLRDFSVTLPLTGLTVIAGVSGSGKSTLVEEALVPAVTAALAGLPLPDGVTLTADWDGRTERGPDPAIPLPIAEVLWVDQSPLAKSARSVPVTVLGVWDGFRKAFAQSDAARQQGLNAAAFSFNSGAGRCPACQGAGYTRIEMQFLADVYLKCPVCDGKRFRSEVLQVTWLGANVAEWLAMTVDEAIARLATDPVGNKLVPPLAHLAALGLGYLRLGQPTPTLAGGEAQRLKLAAALAAEKGAAKRAPEAHNRRLIVLDEPTTGLHEAEVAQLLAFLRARTAEGDAVVVVEHHREVIAAADWVIELGPEGGEAGGRLVFAGPPAQLAAATTATAAALRGAALSPSPLATRTATPAGIEAAASGKEANDPQLRHVAEAPAPYTGAVSHPSSVAAALPAPADETKRHVSVLPPSAPPSAIAVIGAHEHNLKGIDVTIPHGRFTVITGRSGSGKSTLAFDILFAEGQRRYLLALDAYARQFVQPPPPPAVDRLTGLPPTAAIEQRTSRGGWKSTVATLTELSPFLRLLWTKLGVPQCPKCNVPAAVRSAEAWAEALWQSGAPPEVVCAALVRRRKGVYQDLADWAAARGYETLFVDGEERPTHPWQRPDRYREHEIDLPVVWRPRTEPELARAIAAAWRLADGWAKVRVAGTWRVVSAHAVCPACGDALPPLDPRLFSNHSPLGWCPECLGTGRHMVGARAETDDGQPRSFAEAVEWETKHVDANRPCPACHGSRLNPAARAVTVAGLRWEALERMTIAEVAAWLDAQEAHWRASASAAIVAELLPGLRARLQLLDDVGVSYLTLDRAAPTLSGGEAQRIRLAAQLGVQLTGVAYILDEPTIGLHPQDDARLIAVLKRLRDQGATVVVVEHDARVIESADWVIDLGPGAGEHGGEVVASGPPEAIKNHPTSDTGRALREGIPHRLVPPRDPPTAWLTVRGACANNLTGFDVAIPLNRLTVVAGVSGSGKSTLVHEVLAASLTARRPVGCRAVDNADAVARLVVVDQSPIGKTSRSCPATYLKCFDPIRALFAATPEAKARGYRAAFFSFNSGEGRCPVCNGNGWVAAEMAFLPTVREPCDACGGSRYRSDALAVRYRGKTIAEVLMMTAEEAATFFAAHPKIAESLRLMTEVGLGYLRLGQTSATLSGGEAQRLKLVAELGNRAARPTLYLFDEPTVGLHIADVALLLPVLHRLVDAGHTVVVIEHDRDVWQEADWFIELGPAGGRDGGRLLYAGPLDGVIAAQTPSARALMG</sequence>
<keyword evidence="6" id="KW-0227">DNA damage</keyword>
<evidence type="ECO:0000256" key="3">
    <source>
        <dbReference type="ARBA" id="ARBA00022723"/>
    </source>
</evidence>
<dbReference type="PROSITE" id="PS50893">
    <property type="entry name" value="ABC_TRANSPORTER_2"/>
    <property type="match status" value="1"/>
</dbReference>
<evidence type="ECO:0000259" key="17">
    <source>
        <dbReference type="PROSITE" id="PS50893"/>
    </source>
</evidence>
<keyword evidence="8" id="KW-0863">Zinc-finger</keyword>
<accession>A0A2Z6DV25</accession>
<dbReference type="EMBL" id="AP018558">
    <property type="protein sequence ID" value="BBD76287.1"/>
    <property type="molecule type" value="Genomic_DNA"/>
</dbReference>
<dbReference type="InterPro" id="IPR003593">
    <property type="entry name" value="AAA+_ATPase"/>
</dbReference>
<evidence type="ECO:0000256" key="16">
    <source>
        <dbReference type="ARBA" id="ARBA00042156"/>
    </source>
</evidence>
<evidence type="ECO:0000313" key="19">
    <source>
        <dbReference type="Proteomes" id="UP000262004"/>
    </source>
</evidence>
<dbReference type="GO" id="GO:0003677">
    <property type="term" value="F:DNA binding"/>
    <property type="evidence" value="ECO:0007669"/>
    <property type="project" value="UniProtKB-KW"/>
</dbReference>
<dbReference type="InterPro" id="IPR027417">
    <property type="entry name" value="P-loop_NTPase"/>
</dbReference>
<evidence type="ECO:0000256" key="11">
    <source>
        <dbReference type="ARBA" id="ARBA00022881"/>
    </source>
</evidence>
<dbReference type="Proteomes" id="UP000262004">
    <property type="component" value="Chromosome"/>
</dbReference>
<keyword evidence="12" id="KW-0238">DNA-binding</keyword>
<dbReference type="Pfam" id="PF17760">
    <property type="entry name" value="UvrA_inter"/>
    <property type="match status" value="1"/>
</dbReference>
<keyword evidence="10" id="KW-0067">ATP-binding</keyword>
<keyword evidence="7" id="KW-0228">DNA excision</keyword>
<organism evidence="18 19">
    <name type="scientific">Hydrogenophilus thermoluteolus</name>
    <name type="common">Pseudomonas hydrogenothermophila</name>
    <dbReference type="NCBI Taxonomy" id="297"/>
    <lineage>
        <taxon>Bacteria</taxon>
        <taxon>Pseudomonadati</taxon>
        <taxon>Pseudomonadota</taxon>
        <taxon>Hydrogenophilia</taxon>
        <taxon>Hydrogenophilales</taxon>
        <taxon>Hydrogenophilaceae</taxon>
        <taxon>Hydrogenophilus</taxon>
    </lineage>
</organism>
<evidence type="ECO:0000256" key="15">
    <source>
        <dbReference type="ARBA" id="ARBA00039316"/>
    </source>
</evidence>
<dbReference type="Gene3D" id="3.30.190.20">
    <property type="match status" value="1"/>
</dbReference>
<dbReference type="Gene3D" id="1.10.8.280">
    <property type="entry name" value="ABC transporter ATPase domain-like"/>
    <property type="match status" value="1"/>
</dbReference>
<dbReference type="InterPro" id="IPR041552">
    <property type="entry name" value="UvrA_DNA-bd"/>
</dbReference>
<keyword evidence="2" id="KW-0963">Cytoplasm</keyword>
<dbReference type="InterPro" id="IPR017871">
    <property type="entry name" value="ABC_transporter-like_CS"/>
</dbReference>
<keyword evidence="11" id="KW-0267">Excision nuclease</keyword>
<keyword evidence="3" id="KW-0479">Metal-binding</keyword>
<dbReference type="SMART" id="SM00382">
    <property type="entry name" value="AAA"/>
    <property type="match status" value="4"/>
</dbReference>
<dbReference type="RefSeq" id="WP_197713702.1">
    <property type="nucleotide sequence ID" value="NZ_AP018558.1"/>
</dbReference>
<dbReference type="GO" id="GO:0006281">
    <property type="term" value="P:DNA repair"/>
    <property type="evidence" value="ECO:0007669"/>
    <property type="project" value="UniProtKB-KW"/>
</dbReference>
<dbReference type="PANTHER" id="PTHR43152:SF3">
    <property type="entry name" value="UVRABC SYSTEM PROTEIN A"/>
    <property type="match status" value="1"/>
</dbReference>
<evidence type="ECO:0000256" key="13">
    <source>
        <dbReference type="ARBA" id="ARBA00023204"/>
    </source>
</evidence>
<evidence type="ECO:0000256" key="7">
    <source>
        <dbReference type="ARBA" id="ARBA00022769"/>
    </source>
</evidence>
<comment type="similarity">
    <text evidence="14">Belongs to the ABC transporter superfamily. UvrA family.</text>
</comment>
<proteinExistence type="inferred from homology"/>
<dbReference type="PROSITE" id="PS00211">
    <property type="entry name" value="ABC_TRANSPORTER_1"/>
    <property type="match status" value="3"/>
</dbReference>
<dbReference type="GO" id="GO:0008270">
    <property type="term" value="F:zinc ion binding"/>
    <property type="evidence" value="ECO:0007669"/>
    <property type="project" value="UniProtKB-KW"/>
</dbReference>
<evidence type="ECO:0000256" key="6">
    <source>
        <dbReference type="ARBA" id="ARBA00022763"/>
    </source>
</evidence>
<protein>
    <recommendedName>
        <fullName evidence="15">UvrABC system protein A</fullName>
    </recommendedName>
    <alternativeName>
        <fullName evidence="16">Excinuclease ABC subunit A</fullName>
    </alternativeName>
</protein>
<dbReference type="InterPro" id="IPR013815">
    <property type="entry name" value="ATP_grasp_subdomain_1"/>
</dbReference>
<comment type="subcellular location">
    <subcellularLocation>
        <location evidence="1">Cytoplasm</location>
    </subcellularLocation>
</comment>
<keyword evidence="19" id="KW-1185">Reference proteome</keyword>
<dbReference type="KEGG" id="htl:HPTL_0017"/>
<reference evidence="18 19" key="1">
    <citation type="submission" date="2018-04" db="EMBL/GenBank/DDBJ databases">
        <title>Complete genome sequence of Hydrogenophilus thermoluteolus TH-1.</title>
        <authorList>
            <person name="Arai H."/>
        </authorList>
    </citation>
    <scope>NUCLEOTIDE SEQUENCE [LARGE SCALE GENOMIC DNA]</scope>
    <source>
        <strain evidence="18 19">TH-1</strain>
    </source>
</reference>
<dbReference type="Pfam" id="PF17755">
    <property type="entry name" value="UvrA_DNA-bind"/>
    <property type="match status" value="1"/>
</dbReference>
<dbReference type="GO" id="GO:0005737">
    <property type="term" value="C:cytoplasm"/>
    <property type="evidence" value="ECO:0007669"/>
    <property type="project" value="UniProtKB-SubCell"/>
</dbReference>
<feature type="domain" description="ABC transporter" evidence="17">
    <location>
        <begin position="1094"/>
        <end position="1596"/>
    </location>
</feature>
<evidence type="ECO:0000256" key="4">
    <source>
        <dbReference type="ARBA" id="ARBA00022737"/>
    </source>
</evidence>
<dbReference type="Gene3D" id="3.30.1490.20">
    <property type="entry name" value="ATP-grasp fold, A domain"/>
    <property type="match status" value="1"/>
</dbReference>
<evidence type="ECO:0000313" key="18">
    <source>
        <dbReference type="EMBL" id="BBD76287.1"/>
    </source>
</evidence>
<keyword evidence="5" id="KW-0547">Nucleotide-binding</keyword>
<keyword evidence="9" id="KW-0862">Zinc</keyword>
<keyword evidence="13" id="KW-0234">DNA repair</keyword>
<evidence type="ECO:0000256" key="2">
    <source>
        <dbReference type="ARBA" id="ARBA00022490"/>
    </source>
</evidence>
<dbReference type="PANTHER" id="PTHR43152">
    <property type="entry name" value="UVRABC SYSTEM PROTEIN A"/>
    <property type="match status" value="1"/>
</dbReference>
<dbReference type="GO" id="GO:0016887">
    <property type="term" value="F:ATP hydrolysis activity"/>
    <property type="evidence" value="ECO:0007669"/>
    <property type="project" value="InterPro"/>
</dbReference>
<evidence type="ECO:0000256" key="9">
    <source>
        <dbReference type="ARBA" id="ARBA00022833"/>
    </source>
</evidence>
<dbReference type="InterPro" id="IPR003439">
    <property type="entry name" value="ABC_transporter-like_ATP-bd"/>
</dbReference>
<dbReference type="SUPFAM" id="SSF52540">
    <property type="entry name" value="P-loop containing nucleoside triphosphate hydrolases"/>
    <property type="match status" value="4"/>
</dbReference>
<dbReference type="GO" id="GO:0005524">
    <property type="term" value="F:ATP binding"/>
    <property type="evidence" value="ECO:0007669"/>
    <property type="project" value="UniProtKB-KW"/>
</dbReference>
<evidence type="ECO:0000256" key="10">
    <source>
        <dbReference type="ARBA" id="ARBA00022840"/>
    </source>
</evidence>
<gene>
    <name evidence="18" type="ORF">HPTL_0017</name>
</gene>